<feature type="repeat" description="ANK" evidence="3">
    <location>
        <begin position="87"/>
        <end position="119"/>
    </location>
</feature>
<dbReference type="PANTHER" id="PTHR24198:SF165">
    <property type="entry name" value="ANKYRIN REPEAT-CONTAINING PROTEIN-RELATED"/>
    <property type="match status" value="1"/>
</dbReference>
<feature type="compositionally biased region" description="Basic and acidic residues" evidence="5">
    <location>
        <begin position="511"/>
        <end position="527"/>
    </location>
</feature>
<feature type="repeat" description="ANK" evidence="3">
    <location>
        <begin position="54"/>
        <end position="86"/>
    </location>
</feature>
<dbReference type="SMART" id="SM00248">
    <property type="entry name" value="ANK"/>
    <property type="match status" value="50"/>
</dbReference>
<feature type="repeat" description="ANK" evidence="3">
    <location>
        <begin position="292"/>
        <end position="324"/>
    </location>
</feature>
<dbReference type="Gene3D" id="6.20.320.10">
    <property type="match status" value="1"/>
</dbReference>
<keyword evidence="4" id="KW-0520">NAD</keyword>
<feature type="repeat" description="ANK" evidence="3">
    <location>
        <begin position="723"/>
        <end position="755"/>
    </location>
</feature>
<dbReference type="InterPro" id="IPR001660">
    <property type="entry name" value="SAM"/>
</dbReference>
<sequence>MSSRRSILGSALDALPPPTDPLRELFEACKTGDAVRVKKLITPQTVNARDTAGRKSTPLHFAAGYGRREVVEILIAAGAALQARDDGGLQPLHNACSFGHADVVRALLGAGAAPAARDNWGYTPLHEAAAKGKVDVCIVISDNYCFLHNACSFGHADVVRALLGAGAAPAAWDNWGYTPLHEAAAKGKVDVCIGAGAAPAARDNWGYTPLHEAAAKGKVDVCIALLQHGADPNIRNTEGKTPLDLADSATRPVLTGEYCAADVLEAARSGADDRLASLLTPLNVNVHASDGRRSTPLHLAAGYNRARAVRLLLQRGADVHAKDKGEALMYMLRIRGEYCAADVLEAARSGADDRLASLLTPLNVNVHASDGRRSTPLHLAAGYNRARAVRLLLQRGADVHAKDKGDGRLSTPLHLGAGYNRARAVRLLLQRGADVHAKDKGGLVPLHNACSYGHYEVTELLVRAGADVNATDLWAFTPLHEAASKARLEVMCPQRASPSPQRVFLRPLRGDRAASTRGRGRERDRPVGLHAAARSRQQGAPGVPLHNACSYGHYEVTELLVRAGADVNATDLWAFTPLHEAASKARLEVCSLLLSEGADPTLLNCHGKSALDVAPTRELQERLAFEYRGHCLLEACRLAEPARVKKQLTAVSGHQHQSSQASTSGSTPSLPGECSVEALVNFQHVTTGERPLHCAASSVYPKRKQVMEMLIRKGARVNEKNKEGQTPLHVATEHAHLDAMDLLLRHGAKVNACDGRGSSALSVAARRDSAAACRLLLACGADTTVDSLYPQPDGKCCSSALSVAARRDSAAACRLLLACGADTTVDSLYPQPDGKCCSSALSVAARRDSAAACRLLLACGADTTVDSLYPQPDGKCCSSALSVAARRDSAAACRLLLACGADTTVDSLYPQPDGKCCSSALSVAARRDSAAACRLLLACGADTTVDSLYPQPDGKCCSSALSVAARRDSAAACRLLLACGADTTVDSLYPQPDGKCCSSALSVAARRDSAAACRLLLACGADTTVDSLYPQPDGKCCSSALSVAARRDSAAACRLLLACGADTTVDSLYPQPDGKCCSSALSVAARRDSAAACRLLLACGADTTVDSLYPQPDGKCCSSALSVAARRDSAAACRLLLACGADTTVDSLYPQPDGKCCSSALSVAARRDSAAACRLLLACGADTTVDSLYPQPDGKCCSSALSVAARRDSAAACRLLLACGADTTVDSLYPQPDGKCCSSALSVAARRDSAAACRLLLACGADTTVDSLYPQPDGKCCSSALSVAARRDSAAACRLLLACGADTTVDSLYPQPDGKCCSSALSVAARRDSAAACRLLLACGADTTVDSLYPQPDGKCCSSALSVAARRDSAAACRLLLACGADTTVDSLYPQPDGKCCSSALSVAARRDSAAACRLLLACGADTTVDSLYPQPDGKCCSSALSVAARRDSAAACRLLLACGADTTVDSLYPQPDGKCCSSALSVAARRDSAAACRLLLACGADTTVDSLYPQPDGKCCSSALSVAARRDSAAACRLLLACGADTTVDSLYPQPDGKCCSSALSVAARRDSAAACRLLLACGADTTVDSLYPQPDGKCCSSALSVAARRDSAAACRLLLACGADTTVDSLYPQPDGKCCSSALSVAARRDSAAACRLLLACGADTTVDSLYPQPDGKCCSSALSVAARRDSAAACRLLLACGADTTVDSLYPQPDGKCCSSALSVAARRDSAAACRLLLACGADTTVDSLYPQPDGKCCSSALSVAARRDSAAACRLLLACGADTTVDSLYPQPDGKCCSSALSVAARRDSAAACRLLLACGADTTVDSLYPQPDGKCCSSALSVAARRDSAAACRLLLACGADTTVDSLYPQPDGKCCSSALSVAARRDSAAACRLLLACGADTTVDSLYPQPDDACANAAALRLLEAARTGDVENARSILDARPRLVNCRDVDGRHSTPLHFAAGYNRLPLAQLLLQRGADVHAKDKGGLVPLHNACSYGHYELTELLVSAGAGVNAADLWRFTPLHEAAAKGKADIVRLLLKHGADPTRRNRDGLTPLQLVRAGDSDTADALRGDAALLDAAKRGDLARARKLITPQNVNCRDSHGRNSTPLHLAAGYNNLEVAEALLEAGAAVSARDKGGLVPLHNAASYGHVELAALLLRAGTPPNAADRWGFTPLHEAAHKARTQLCALLLAHGADPYLKNQEGQTALDLAGAEDVRSLLQDAMTSAAGDVAAPAPLPPPLPPPQHPVLMPSGDTVPLALPDVMTSAAGDVAAHAPLSPPLPPPQYPVLMPSGDTVPLALPVVPSNYWAEGSRGSLEDAAGRPASALSTCESLQTFLSSIGLEQLTPVLEREQITVDILSEMCHEDLRAVGVAAYGHRHRLLKAARHSLQQAHGNSLHYRYVRRPLLDIEQVTPVLEREQITVDILSEMCHEDLRAVGVAAYGHRHRLLKAARHSLQQAHGNSLHYRYVRRPLLDIEQVTPVLEREQITVDILSEMCHEDLRAVGVAAYGHRHRLLKAARHSLQQAHGNSLHYRYVRRPLLDIEQVTPVLEREQITVDILSEMCHEDLRAVGVAAYGHRHRLLKAARHSLQQAHGNSLHYRYVRRPLLDIEQVTPVLQREQITVDILSEMCHEDLRAVGVAAYGHRHRLLKAARHSLQQAHGNSLHYRYVRRPLLDIEQVTPVLEREQITVDILSEMCHEDLRAVGVAAYGHRHRLLKAARHSLQQAHGNSLHYRYVRRPPLDIEQVTPVLQREQITVDILSEMCHEDLRAVGVAAYGHRHRLLKAARHSLQQAHGNSLHYRYVRRPLLDIEQVTPVLEREQITVDILSEMCHEDLRAVGVAAYGHRHRLLKAARHSLQQAHGNSLHYRYVRRPLLDIEQVTPVLEREQITVDILSEMCHEDLRAVGVAAYGHRHRLLKAARHSLQQAHGNSLHYRYVRRPLLDIEQVTPVLQREQITVDILSEMCHEDLRAVGVAAYGHRHRLLKAARHSLQQAHGNSLHYRYVRRPLLDIEQVTPVLEREQITVDILSEMCHEDLRAVGVAAYGHRHRLLKAARHSLQQAHGNSLHYRYVRRPLLDIEQVTPVLEREQITVDILSEMCHEDLRAVGVAAYGHRHRLLKAARHSLQQAHGNSLHYRYVRRPLLDIEQVTPVLEREQITVDILSEMCHEDLRAVGVAAYGHRHRLLKAARHSLQQAHGNSLHYRYVRRPLLDIEQVTPVLQREQITVDILSEMCHEDLRAVGVAAYGHRHRLLKAARHSLQQAHGNSLHYRYVRRPLLDIEQVTPVLEREQITVDILSEMCHEDLRAVGVAAYGHRHRLLKAARHSLQQAHGNSLHYRYVRRPLLDIEQVTPVLEREQITVDILSEMCHEDLRAVGVAAYGHRHRLLKAARHSLQQAHGNSLHYRYVRRPLLDIEQVTPVLEREQITVDILSEMCHEDLRAVGVAAYGHRHRLLKAARHSLQQAHGNSLHYRYVRRPLLDIEQVTPVLEREQITVDILSEMCHEDLRAVGVAAYGHRHRLLKAARHSLQQAHGNSLHYRYVRRPLLDIEQVTPVLEREQITVDILSEMCHEDLRAVGVAAYGHRHRLLKAARHSLQQAHGNSLHYRYVRRPLLDIEQVTPVLQREQITVDILSEMCHEDLRAVGVAAYGHRHRLLKAARHSLQQAHGNSLHYRYVRRPLLDIEQVTPVLQREQITVDILSEMCHEDLRAVGVAAYGHRHRLLKAARHSLQQAHGNSLHYRYVRRPLLDIEQVTPVLEREQITVDILSEMCHEDLRAVGVAAYGHRHRLLKAARHSLQQAHGNSLHYRYVRRPLLDIEQVTPVLEREQITVDILSEMCHEDLRAVGVAAYGHRHRLLKAARHSLQQAHGNSLHYRYVRRPLLDIEQVTPVLQREQITVDILSEMCHEDLRAVGVAAYGHRHRLLKAARHSLQQAHGNSLHYRYVRRPLLDIEQVTPVLEREQITVDILSEMCHEDLRAVGVAAYGHRHRLLKAARHSLQQAHGNSLHYRYVRRPLLDIEQVTPVLEREQITVDILSEMCHEDLRAVGVAAYGHRHRLLKAARHSLQQAHGNSLHYRYVRRPLLDIEQVTPVLEREQITVDILSEMCHEDLRAVGVAAYGHRHRLLKAARHSLQQAHGNSLHYRYVRRPLLDIEQVTPVLEREQITVDILSEMCHEDLRAVGVAAYGHRHRLLKAARHSLQQAHGNSLHYRYVRRPLLDIEQVTPVLEREQITVDILSEMCHEDLRAVGVAAYGHRHRLLKAARHSLQQAHGNSLHYRYVRRPLLDIEQVTPVLEREQITVDILSEMCHEDLRAVGVAAYGHRHRLLKAARHSLQQAHGNSLHYRYVRRPLLDIEQVTPVLEREQITVDILSEMCHEDLRAVGVAAYGHRHRLLKAARHSLQQAHGNSLHYRYVRRPLLDIEQVTPVLEREQITVDILSEMCHEDLRAVGVAAYGHRHRLLKAARHSLQQAHGNSLHYRYVRRPLLDIEQVTPVLEREQITVDILSEMCHEDLRAVGVAAYGHRHRLLKAARHSLQQAHGNSLHYRYVRRPLLDIEQVTPVLQREQITVDILSEMCHEDLRAVGVAAYGHRHRLLKAARHSLQQAHGNSLHYRYVRRPLLDIEQVTPVLEREQITVDILSEMCHEDLRAVGVAAYGHRHRLLKAARHSLQQAHEWYGGTTLVEVTPPTEGECADSEYTIVEREMQASVRAHREHAGGMFTHYNVVRIQKLVNGRLWERYQHRRREVCEEAGAHNERMLFHGSPFINAIVQKGFDERHAYIGGMFGAGIYFAEHSSKSNQYVYGFGGGSGCPAHKDRSCYLCHRQMLLCRVTLGRAFQLLSAMKMAHAPPGHHSVAGRPSQGGLCFPEYVVYRGEQAYPEYLITYQIVSAEQNAGAV</sequence>
<feature type="repeat" description="ANK" evidence="3">
    <location>
        <begin position="408"/>
        <end position="440"/>
    </location>
</feature>
<feature type="region of interest" description="Disordered" evidence="5">
    <location>
        <begin position="511"/>
        <end position="541"/>
    </location>
</feature>
<dbReference type="Pfam" id="PF00536">
    <property type="entry name" value="SAM_1"/>
    <property type="match status" value="1"/>
</dbReference>
<dbReference type="Proteomes" id="UP001231518">
    <property type="component" value="Chromosome 31"/>
</dbReference>
<dbReference type="PROSITE" id="PS50088">
    <property type="entry name" value="ANK_REPEAT"/>
    <property type="match status" value="18"/>
</dbReference>
<keyword evidence="1" id="KW-0677">Repeat</keyword>
<keyword evidence="2 3" id="KW-0040">ANK repeat</keyword>
<keyword evidence="9" id="KW-1185">Reference proteome</keyword>
<feature type="repeat" description="ANK" evidence="3">
    <location>
        <begin position="441"/>
        <end position="473"/>
    </location>
</feature>
<evidence type="ECO:0000256" key="3">
    <source>
        <dbReference type="PROSITE-ProRule" id="PRU00023"/>
    </source>
</evidence>
<evidence type="ECO:0000256" key="4">
    <source>
        <dbReference type="RuleBase" id="RU362114"/>
    </source>
</evidence>
<dbReference type="SUPFAM" id="SSF47769">
    <property type="entry name" value="SAM/Pointed domain"/>
    <property type="match status" value="35"/>
</dbReference>
<protein>
    <recommendedName>
        <fullName evidence="4">Poly [ADP-ribose] polymerase</fullName>
        <shortName evidence="4">PARP</shortName>
        <ecNumber evidence="4">2.4.2.-</ecNumber>
    </recommendedName>
</protein>
<evidence type="ECO:0000259" key="6">
    <source>
        <dbReference type="PROSITE" id="PS50105"/>
    </source>
</evidence>
<dbReference type="PRINTS" id="PR01415">
    <property type="entry name" value="ANKYRIN"/>
</dbReference>
<name>A0AAD7Y5W0_MYTSE</name>
<dbReference type="Pfam" id="PF00023">
    <property type="entry name" value="Ank"/>
    <property type="match status" value="3"/>
</dbReference>
<dbReference type="PROSITE" id="PS50297">
    <property type="entry name" value="ANK_REP_REGION"/>
    <property type="match status" value="17"/>
</dbReference>
<feature type="repeat" description="ANK" evidence="3">
    <location>
        <begin position="2141"/>
        <end position="2173"/>
    </location>
</feature>
<feature type="repeat" description="ANK" evidence="3">
    <location>
        <begin position="2108"/>
        <end position="2140"/>
    </location>
</feature>
<feature type="repeat" description="ANK" evidence="3">
    <location>
        <begin position="2174"/>
        <end position="2206"/>
    </location>
</feature>
<dbReference type="SMART" id="SM00454">
    <property type="entry name" value="SAM"/>
    <property type="match status" value="35"/>
</dbReference>
<feature type="repeat" description="ANK" evidence="3">
    <location>
        <begin position="1988"/>
        <end position="2020"/>
    </location>
</feature>
<keyword evidence="4" id="KW-0328">Glycosyltransferase</keyword>
<dbReference type="GO" id="GO:0003950">
    <property type="term" value="F:NAD+ poly-ADP-ribosyltransferase activity"/>
    <property type="evidence" value="ECO:0007669"/>
    <property type="project" value="UniProtKB-UniRule"/>
</dbReference>
<dbReference type="Gene3D" id="1.10.150.50">
    <property type="entry name" value="Transcription Factor, Ets-1"/>
    <property type="match status" value="35"/>
</dbReference>
<dbReference type="Pfam" id="PF13637">
    <property type="entry name" value="Ank_4"/>
    <property type="match status" value="1"/>
</dbReference>
<feature type="repeat" description="ANK" evidence="3">
    <location>
        <begin position="687"/>
        <end position="722"/>
    </location>
</feature>
<dbReference type="EMBL" id="JARGEI010000032">
    <property type="protein sequence ID" value="KAJ8703799.1"/>
    <property type="molecule type" value="Genomic_DNA"/>
</dbReference>
<dbReference type="InterPro" id="IPR012317">
    <property type="entry name" value="Poly(ADP-ribose)pol_cat_dom"/>
</dbReference>
<dbReference type="SUPFAM" id="SSF48403">
    <property type="entry name" value="Ankyrin repeat"/>
    <property type="match status" value="12"/>
</dbReference>
<dbReference type="EC" id="2.4.2.-" evidence="4"/>
<proteinExistence type="predicted"/>
<dbReference type="Gene3D" id="1.25.40.20">
    <property type="entry name" value="Ankyrin repeat-containing domain"/>
    <property type="match status" value="18"/>
</dbReference>
<dbReference type="Pfam" id="PF07647">
    <property type="entry name" value="SAM_2"/>
    <property type="match status" value="34"/>
</dbReference>
<feature type="domain" description="SAM" evidence="6">
    <location>
        <begin position="2332"/>
        <end position="2395"/>
    </location>
</feature>
<dbReference type="Gene3D" id="3.90.228.10">
    <property type="match status" value="1"/>
</dbReference>
<dbReference type="InterPro" id="IPR013761">
    <property type="entry name" value="SAM/pointed_sf"/>
</dbReference>
<dbReference type="PROSITE" id="PS51059">
    <property type="entry name" value="PARP_CATALYTIC"/>
    <property type="match status" value="1"/>
</dbReference>
<dbReference type="InterPro" id="IPR036770">
    <property type="entry name" value="Ankyrin_rpt-contain_sf"/>
</dbReference>
<keyword evidence="4" id="KW-0808">Transferase</keyword>
<comment type="caution">
    <text evidence="8">The sequence shown here is derived from an EMBL/GenBank/DDBJ whole genome shotgun (WGS) entry which is preliminary data.</text>
</comment>
<dbReference type="Pfam" id="PF12796">
    <property type="entry name" value="Ank_2"/>
    <property type="match status" value="6"/>
</dbReference>
<reference evidence="8" key="1">
    <citation type="submission" date="2023-03" db="EMBL/GenBank/DDBJ databases">
        <title>Chromosome-level genomes of two armyworms, Mythimna separata and Mythimna loreyi, provide insights into the biosynthesis and reception of sex pheromones.</title>
        <authorList>
            <person name="Zhao H."/>
        </authorList>
    </citation>
    <scope>NUCLEOTIDE SEQUENCE</scope>
    <source>
        <strain evidence="8">BeijingLab</strain>
        <tissue evidence="8">Pupa</tissue>
    </source>
</reference>
<feature type="repeat" description="ANK" evidence="3">
    <location>
        <begin position="142"/>
        <end position="174"/>
    </location>
</feature>
<accession>A0AAD7Y5W0</accession>
<feature type="domain" description="PARP catalytic" evidence="7">
    <location>
        <begin position="4693"/>
        <end position="4895"/>
    </location>
</feature>
<feature type="repeat" description="ANK" evidence="3">
    <location>
        <begin position="205"/>
        <end position="237"/>
    </location>
</feature>
<feature type="repeat" description="ANK" evidence="3">
    <location>
        <begin position="1955"/>
        <end position="1987"/>
    </location>
</feature>
<feature type="compositionally biased region" description="Low complexity" evidence="5">
    <location>
        <begin position="652"/>
        <end position="669"/>
    </location>
</feature>
<dbReference type="InterPro" id="IPR002110">
    <property type="entry name" value="Ankyrin_rpt"/>
</dbReference>
<dbReference type="SUPFAM" id="SSF56399">
    <property type="entry name" value="ADP-ribosylation"/>
    <property type="match status" value="1"/>
</dbReference>
<feature type="region of interest" description="Disordered" evidence="5">
    <location>
        <begin position="649"/>
        <end position="670"/>
    </location>
</feature>
<organism evidence="8 9">
    <name type="scientific">Mythimna separata</name>
    <name type="common">Oriental armyworm</name>
    <name type="synonym">Pseudaletia separata</name>
    <dbReference type="NCBI Taxonomy" id="271217"/>
    <lineage>
        <taxon>Eukaryota</taxon>
        <taxon>Metazoa</taxon>
        <taxon>Ecdysozoa</taxon>
        <taxon>Arthropoda</taxon>
        <taxon>Hexapoda</taxon>
        <taxon>Insecta</taxon>
        <taxon>Pterygota</taxon>
        <taxon>Neoptera</taxon>
        <taxon>Endopterygota</taxon>
        <taxon>Lepidoptera</taxon>
        <taxon>Glossata</taxon>
        <taxon>Ditrysia</taxon>
        <taxon>Noctuoidea</taxon>
        <taxon>Noctuidae</taxon>
        <taxon>Noctuinae</taxon>
        <taxon>Hadenini</taxon>
        <taxon>Mythimna</taxon>
    </lineage>
</organism>
<evidence type="ECO:0000256" key="1">
    <source>
        <dbReference type="ARBA" id="ARBA00022737"/>
    </source>
</evidence>
<evidence type="ECO:0000313" key="8">
    <source>
        <dbReference type="EMBL" id="KAJ8703799.1"/>
    </source>
</evidence>
<feature type="repeat" description="ANK" evidence="3">
    <location>
        <begin position="540"/>
        <end position="572"/>
    </location>
</feature>
<dbReference type="PANTHER" id="PTHR24198">
    <property type="entry name" value="ANKYRIN REPEAT AND PROTEIN KINASE DOMAIN-CONTAINING PROTEIN"/>
    <property type="match status" value="1"/>
</dbReference>
<dbReference type="PROSITE" id="PS50105">
    <property type="entry name" value="SAM_DOMAIN"/>
    <property type="match status" value="1"/>
</dbReference>
<evidence type="ECO:0000256" key="2">
    <source>
        <dbReference type="ARBA" id="ARBA00023043"/>
    </source>
</evidence>
<evidence type="ECO:0000313" key="9">
    <source>
        <dbReference type="Proteomes" id="UP001231518"/>
    </source>
</evidence>
<feature type="repeat" description="ANK" evidence="3">
    <location>
        <begin position="372"/>
        <end position="404"/>
    </location>
</feature>
<dbReference type="Pfam" id="PF00644">
    <property type="entry name" value="PARP"/>
    <property type="match status" value="1"/>
</dbReference>
<feature type="repeat" description="ANK" evidence="3">
    <location>
        <begin position="2021"/>
        <end position="2053"/>
    </location>
</feature>
<evidence type="ECO:0000259" key="7">
    <source>
        <dbReference type="PROSITE" id="PS51059"/>
    </source>
</evidence>
<gene>
    <name evidence="8" type="ORF">PYW07_013093</name>
</gene>
<evidence type="ECO:0000256" key="5">
    <source>
        <dbReference type="SAM" id="MobiDB-lite"/>
    </source>
</evidence>
<dbReference type="Pfam" id="PF13857">
    <property type="entry name" value="Ank_5"/>
    <property type="match status" value="2"/>
</dbReference>
<feature type="repeat" description="ANK" evidence="3">
    <location>
        <begin position="573"/>
        <end position="605"/>
    </location>
</feature>